<dbReference type="Gene3D" id="3.40.190.10">
    <property type="entry name" value="Periplasmic binding protein-like II"/>
    <property type="match status" value="1"/>
</dbReference>
<sequence length="39" mass="4297">MEAHARARGTFSRLASAEAPDLLTVVFQLKEPFAPFLHA</sequence>
<organism evidence="1 2">
    <name type="scientific">Methylobacterium pseudosasicola</name>
    <dbReference type="NCBI Taxonomy" id="582667"/>
    <lineage>
        <taxon>Bacteria</taxon>
        <taxon>Pseudomonadati</taxon>
        <taxon>Pseudomonadota</taxon>
        <taxon>Alphaproteobacteria</taxon>
        <taxon>Hyphomicrobiales</taxon>
        <taxon>Methylobacteriaceae</taxon>
        <taxon>Methylobacterium</taxon>
    </lineage>
</organism>
<evidence type="ECO:0000313" key="1">
    <source>
        <dbReference type="EMBL" id="SFN02951.1"/>
    </source>
</evidence>
<reference evidence="2" key="1">
    <citation type="submission" date="2016-10" db="EMBL/GenBank/DDBJ databases">
        <authorList>
            <person name="Varghese N."/>
            <person name="Submissions S."/>
        </authorList>
    </citation>
    <scope>NUCLEOTIDE SEQUENCE [LARGE SCALE GENOMIC DNA]</scope>
    <source>
        <strain evidence="2">BL36</strain>
    </source>
</reference>
<dbReference type="EMBL" id="FOTK01000112">
    <property type="protein sequence ID" value="SFN02951.1"/>
    <property type="molecule type" value="Genomic_DNA"/>
</dbReference>
<protein>
    <submittedName>
        <fullName evidence="1">Peptide/nickel transport system substrate-binding protein</fullName>
    </submittedName>
</protein>
<evidence type="ECO:0000313" key="2">
    <source>
        <dbReference type="Proteomes" id="UP000199048"/>
    </source>
</evidence>
<dbReference type="STRING" id="582667.SAMN05192568_11127"/>
<accession>A0A1I4VNS5</accession>
<name>A0A1I4VNS5_9HYPH</name>
<dbReference type="AlphaFoldDB" id="A0A1I4VNS5"/>
<dbReference type="Proteomes" id="UP000199048">
    <property type="component" value="Unassembled WGS sequence"/>
</dbReference>
<gene>
    <name evidence="1" type="ORF">SAMN05192568_11127</name>
</gene>
<keyword evidence="2" id="KW-1185">Reference proteome</keyword>
<proteinExistence type="predicted"/>